<keyword evidence="2" id="KW-1185">Reference proteome</keyword>
<comment type="caution">
    <text evidence="1">The sequence shown here is derived from an EMBL/GenBank/DDBJ whole genome shotgun (WGS) entry which is preliminary data.</text>
</comment>
<proteinExistence type="predicted"/>
<reference evidence="1 2" key="1">
    <citation type="submission" date="2018-08" db="EMBL/GenBank/DDBJ databases">
        <title>Genome and evolution of the arbuscular mycorrhizal fungus Diversispora epigaea (formerly Glomus versiforme) and its bacterial endosymbionts.</title>
        <authorList>
            <person name="Sun X."/>
            <person name="Fei Z."/>
            <person name="Harrison M."/>
        </authorList>
    </citation>
    <scope>NUCLEOTIDE SEQUENCE [LARGE SCALE GENOMIC DNA]</scope>
    <source>
        <strain evidence="1 2">IT104</strain>
    </source>
</reference>
<sequence>MTGTKHRTTKDETAILCALKIYKNYLPDDAIVSAHEELSEVWTVKKHRYSRSYSSLKKKHHNLEHSTDHNLEYSTDYNLEHNTDHNLEHSTDHNLEYSTDHNLEHSTDYNLEHSTDHNLEHSTDHNLEHN</sequence>
<dbReference type="Proteomes" id="UP000266861">
    <property type="component" value="Unassembled WGS sequence"/>
</dbReference>
<organism evidence="1 2">
    <name type="scientific">Diversispora epigaea</name>
    <dbReference type="NCBI Taxonomy" id="1348612"/>
    <lineage>
        <taxon>Eukaryota</taxon>
        <taxon>Fungi</taxon>
        <taxon>Fungi incertae sedis</taxon>
        <taxon>Mucoromycota</taxon>
        <taxon>Glomeromycotina</taxon>
        <taxon>Glomeromycetes</taxon>
        <taxon>Diversisporales</taxon>
        <taxon>Diversisporaceae</taxon>
        <taxon>Diversispora</taxon>
    </lineage>
</organism>
<dbReference type="AlphaFoldDB" id="A0A397I7E9"/>
<gene>
    <name evidence="1" type="ORF">Glove_280g13</name>
</gene>
<accession>A0A397I7E9</accession>
<dbReference type="STRING" id="1348612.A0A397I7E9"/>
<evidence type="ECO:0000313" key="2">
    <source>
        <dbReference type="Proteomes" id="UP000266861"/>
    </source>
</evidence>
<protein>
    <submittedName>
        <fullName evidence="1">Uncharacterized protein</fullName>
    </submittedName>
</protein>
<evidence type="ECO:0000313" key="1">
    <source>
        <dbReference type="EMBL" id="RHZ69686.1"/>
    </source>
</evidence>
<dbReference type="EMBL" id="PQFF01000257">
    <property type="protein sequence ID" value="RHZ69686.1"/>
    <property type="molecule type" value="Genomic_DNA"/>
</dbReference>
<dbReference type="OrthoDB" id="442947at2759"/>
<name>A0A397I7E9_9GLOM</name>